<reference evidence="2" key="1">
    <citation type="submission" date="2016-05" db="EMBL/GenBank/DDBJ databases">
        <title>Draft genome of Corynebacterium afermentans subsp. afermentans LCDC 88199T.</title>
        <authorList>
            <person name="Bernier A.-M."/>
            <person name="Bernard K."/>
        </authorList>
    </citation>
    <scope>NUCLEOTIDE SEQUENCE [LARGE SCALE GENOMIC DNA]</scope>
    <source>
        <strain evidence="2">NML01-0328</strain>
    </source>
</reference>
<proteinExistence type="predicted"/>
<dbReference type="Proteomes" id="UP000078003">
    <property type="component" value="Unassembled WGS sequence"/>
</dbReference>
<accession>A0A1A9RB80</accession>
<dbReference type="RefSeq" id="WP_064104660.1">
    <property type="nucleotide sequence ID" value="NZ_LXSF01000012.1"/>
</dbReference>
<organism evidence="1 2">
    <name type="scientific">Eikenella corrodens</name>
    <dbReference type="NCBI Taxonomy" id="539"/>
    <lineage>
        <taxon>Bacteria</taxon>
        <taxon>Pseudomonadati</taxon>
        <taxon>Pseudomonadota</taxon>
        <taxon>Betaproteobacteria</taxon>
        <taxon>Neisseriales</taxon>
        <taxon>Neisseriaceae</taxon>
        <taxon>Eikenella</taxon>
    </lineage>
</organism>
<sequence length="69" mass="7742">MNHPYQDPVLAKLEEISAKQELTIQMQEEMNRRLDGIHRDCRRTSAVTGAVSGGITAVTIQFLRAKFGI</sequence>
<evidence type="ECO:0000313" key="2">
    <source>
        <dbReference type="Proteomes" id="UP000078003"/>
    </source>
</evidence>
<gene>
    <name evidence="1" type="ORF">A7P85_08625</name>
</gene>
<evidence type="ECO:0000313" key="1">
    <source>
        <dbReference type="EMBL" id="OAM15236.1"/>
    </source>
</evidence>
<dbReference type="EMBL" id="LXSF01000012">
    <property type="protein sequence ID" value="OAM15236.1"/>
    <property type="molecule type" value="Genomic_DNA"/>
</dbReference>
<protein>
    <submittedName>
        <fullName evidence="1">Uncharacterized protein</fullName>
    </submittedName>
</protein>
<name>A0A1A9RB80_EIKCO</name>
<comment type="caution">
    <text evidence="1">The sequence shown here is derived from an EMBL/GenBank/DDBJ whole genome shotgun (WGS) entry which is preliminary data.</text>
</comment>
<dbReference type="AlphaFoldDB" id="A0A1A9RB80"/>